<evidence type="ECO:0000256" key="1">
    <source>
        <dbReference type="ARBA" id="ARBA00001974"/>
    </source>
</evidence>
<dbReference type="GO" id="GO:0008734">
    <property type="term" value="F:L-aspartate oxidase activity"/>
    <property type="evidence" value="ECO:0007669"/>
    <property type="project" value="UniProtKB-EC"/>
</dbReference>
<dbReference type="GO" id="GO:0009435">
    <property type="term" value="P:NAD+ biosynthetic process"/>
    <property type="evidence" value="ECO:0007669"/>
    <property type="project" value="InterPro"/>
</dbReference>
<reference evidence="7" key="1">
    <citation type="submission" date="2011-11" db="EMBL/GenBank/DDBJ databases">
        <title>Improved High-Quality Draft sequence of Desulfovibrio sp. U5L.</title>
        <authorList>
            <consortium name="US DOE Joint Genome Institute"/>
            <person name="Lucas S."/>
            <person name="Han J."/>
            <person name="Lapidus A."/>
            <person name="Cheng J.-F."/>
            <person name="Goodwin L."/>
            <person name="Pitluck S."/>
            <person name="Peters L."/>
            <person name="Ovchinnikova G."/>
            <person name="Held B."/>
            <person name="Detter J.C."/>
            <person name="Han C."/>
            <person name="Tapia R."/>
            <person name="Land M."/>
            <person name="Hauser L."/>
            <person name="Kyrpides N."/>
            <person name="Ivanova N."/>
            <person name="Pagani I."/>
            <person name="Gabster J."/>
            <person name="Walker C."/>
            <person name="Stolyar S."/>
            <person name="Stahl D."/>
            <person name="Arkin A."/>
            <person name="Dehal P."/>
            <person name="Hazen T."/>
            <person name="Woyke T."/>
        </authorList>
    </citation>
    <scope>NUCLEOTIDE SEQUENCE [LARGE SCALE GENOMIC DNA]</scope>
    <source>
        <strain evidence="7">U5L</strain>
    </source>
</reference>
<keyword evidence="4" id="KW-0560">Oxidoreductase</keyword>
<proteinExistence type="predicted"/>
<dbReference type="STRING" id="596152.DesU5LDRAFT_0021"/>
<dbReference type="InterPro" id="IPR005288">
    <property type="entry name" value="NadB"/>
</dbReference>
<accession>I2Q7J0</accession>
<evidence type="ECO:0000256" key="3">
    <source>
        <dbReference type="ARBA" id="ARBA00022827"/>
    </source>
</evidence>
<feature type="domain" description="FAD-dependent oxidoreductase 2 FAD-binding" evidence="6">
    <location>
        <begin position="326"/>
        <end position="371"/>
    </location>
</feature>
<dbReference type="PRINTS" id="PR00368">
    <property type="entry name" value="FADPNR"/>
</dbReference>
<feature type="domain" description="FAD-dependent oxidoreductase 2 FAD-binding" evidence="6">
    <location>
        <begin position="12"/>
        <end position="240"/>
    </location>
</feature>
<dbReference type="AlphaFoldDB" id="I2Q7J0"/>
<comment type="cofactor">
    <cofactor evidence="1">
        <name>FAD</name>
        <dbReference type="ChEBI" id="CHEBI:57692"/>
    </cofactor>
</comment>
<evidence type="ECO:0000256" key="4">
    <source>
        <dbReference type="ARBA" id="ARBA00023002"/>
    </source>
</evidence>
<sequence length="482" mass="49883">MDHAIRTLPPLDVLVLGAGLAGLRAAWGAAEARPGARVAIAMPLAGPSGSSFANPHDRLGLHIPADDAAREAFCAEAAALAPPGLILPELVRVLAQEAQARGRELETLGVDFLRTETGAPRLYPSCFSPASRRAVVFRNLGAVFTAMRGKATGQGVRLLPGLTAVAVVQEWENGPVIGALLEDAAGRWIAQPARSVIAAMGGPASLFLHHQAGRGATGCGHGILGAAGAAMANTGYLQWMWAGTDSKRFWPVWSLLDGATLPLDALGRPVPLPEAVRARAAGRPDHCPLGHGLADAALDHFLLELADRDGVATVVASDPSRPEAPHTVALMAHASNGGAVIDPDGRTSIPGLYAAGECATGMHGANRIGGAMVAACLVFGARAGRAAVLATRERPTTGREFDRALAACASRFGRDPKERGTAQAALARALQRHGLPRQTPDTAALVRLLASCRQTVVDAVAAAQIDSALLFARETARHPRKA</sequence>
<dbReference type="HOGENOM" id="CLU_043252_0_0_7"/>
<dbReference type="Pfam" id="PF00890">
    <property type="entry name" value="FAD_binding_2"/>
    <property type="match status" value="2"/>
</dbReference>
<gene>
    <name evidence="7" type="ORF">DesU5LDRAFT_0021</name>
</gene>
<dbReference type="eggNOG" id="COG1053">
    <property type="taxonomic scope" value="Bacteria"/>
</dbReference>
<name>I2Q7J0_9BACT</name>
<keyword evidence="3" id="KW-0274">FAD</keyword>
<organism evidence="7">
    <name type="scientific">Desulfovibrio sp. U5L</name>
    <dbReference type="NCBI Taxonomy" id="596152"/>
    <lineage>
        <taxon>Bacteria</taxon>
        <taxon>Pseudomonadati</taxon>
        <taxon>Thermodesulfobacteriota</taxon>
        <taxon>Desulfovibrionia</taxon>
        <taxon>Desulfovibrionales</taxon>
        <taxon>Desulfovibrionaceae</taxon>
        <taxon>Desulfovibrio</taxon>
    </lineage>
</organism>
<keyword evidence="2" id="KW-0285">Flavoprotein</keyword>
<dbReference type="InterPro" id="IPR036188">
    <property type="entry name" value="FAD/NAD-bd_sf"/>
</dbReference>
<dbReference type="Gene3D" id="3.50.50.60">
    <property type="entry name" value="FAD/NAD(P)-binding domain"/>
    <property type="match status" value="2"/>
</dbReference>
<dbReference type="SUPFAM" id="SSF51905">
    <property type="entry name" value="FAD/NAD(P)-binding domain"/>
    <property type="match status" value="1"/>
</dbReference>
<evidence type="ECO:0000313" key="7">
    <source>
        <dbReference type="EMBL" id="EIG55746.1"/>
    </source>
</evidence>
<dbReference type="PANTHER" id="PTHR42716">
    <property type="entry name" value="L-ASPARTATE OXIDASE"/>
    <property type="match status" value="1"/>
</dbReference>
<comment type="catalytic activity">
    <reaction evidence="5">
        <text>L-aspartate + O2 = iminosuccinate + H2O2</text>
        <dbReference type="Rhea" id="RHEA:25876"/>
        <dbReference type="ChEBI" id="CHEBI:15379"/>
        <dbReference type="ChEBI" id="CHEBI:16240"/>
        <dbReference type="ChEBI" id="CHEBI:29991"/>
        <dbReference type="ChEBI" id="CHEBI:77875"/>
        <dbReference type="EC" id="1.4.3.16"/>
    </reaction>
    <physiologicalReaction direction="left-to-right" evidence="5">
        <dbReference type="Rhea" id="RHEA:25877"/>
    </physiologicalReaction>
</comment>
<evidence type="ECO:0000256" key="5">
    <source>
        <dbReference type="ARBA" id="ARBA00048305"/>
    </source>
</evidence>
<dbReference type="EMBL" id="JH600067">
    <property type="protein sequence ID" value="EIG55746.1"/>
    <property type="molecule type" value="Genomic_DNA"/>
</dbReference>
<protein>
    <submittedName>
        <fullName evidence="7">Aspartate oxidase</fullName>
    </submittedName>
</protein>
<evidence type="ECO:0000259" key="6">
    <source>
        <dbReference type="Pfam" id="PF00890"/>
    </source>
</evidence>
<dbReference type="PANTHER" id="PTHR42716:SF2">
    <property type="entry name" value="L-ASPARTATE OXIDASE, CHLOROPLASTIC"/>
    <property type="match status" value="1"/>
</dbReference>
<dbReference type="OrthoDB" id="9806724at2"/>
<dbReference type="InterPro" id="IPR003953">
    <property type="entry name" value="FAD-dep_OxRdtase_2_FAD-bd"/>
</dbReference>
<evidence type="ECO:0000256" key="2">
    <source>
        <dbReference type="ARBA" id="ARBA00022630"/>
    </source>
</evidence>